<protein>
    <submittedName>
        <fullName evidence="1">Asparaginase</fullName>
    </submittedName>
</protein>
<evidence type="ECO:0000313" key="1">
    <source>
        <dbReference type="EMBL" id="MBD2862612.1"/>
    </source>
</evidence>
<proteinExistence type="predicted"/>
<accession>A0A927C9R1</accession>
<dbReference type="Pfam" id="PF06089">
    <property type="entry name" value="Asparaginase_II"/>
    <property type="match status" value="1"/>
</dbReference>
<gene>
    <name evidence="1" type="ORF">IDH45_11510</name>
</gene>
<dbReference type="AlphaFoldDB" id="A0A927C9R1"/>
<evidence type="ECO:0000313" key="2">
    <source>
        <dbReference type="Proteomes" id="UP000639396"/>
    </source>
</evidence>
<dbReference type="InterPro" id="IPR010349">
    <property type="entry name" value="Asparaginase_II"/>
</dbReference>
<dbReference type="Proteomes" id="UP000639396">
    <property type="component" value="Unassembled WGS sequence"/>
</dbReference>
<sequence length="334" mass="35748">MKSAMLVRAVRTPITESVHRGHMAVVNTAGKLLASAGDPGYRTFARSAAKPLQAVPVIEAGAAERYSFDGGQIALMCASHNGEPEHLQAALELLAKLGLTEAALQCGPHYPYYEPAAERMKRAGEQPTRLHNNCSGKHAGMLALALLLNASTDDYMSPAHPVQQTMLRTVSELSGVPSEDIALGTDGCGVPVFGLPLDRLAYAFASWGAPDRLSTPTAEACRKIIRAVRSHPHFIAGTDRFDTRLIEATGGRLVGKMGAEGVFAVANPERKAALAVKIEDGAQRALYPAVTEALVQLGWLTLDETEALRTFHRPPVRNFRGAIVGELVPDFALR</sequence>
<dbReference type="RefSeq" id="WP_190927681.1">
    <property type="nucleotide sequence ID" value="NZ_JACXJA010000014.1"/>
</dbReference>
<reference evidence="1" key="1">
    <citation type="submission" date="2020-09" db="EMBL/GenBank/DDBJ databases">
        <title>A novel bacterium of genus Paenibacillus, isolated from South China Sea.</title>
        <authorList>
            <person name="Huang H."/>
            <person name="Mo K."/>
            <person name="Hu Y."/>
        </authorList>
    </citation>
    <scope>NUCLEOTIDE SEQUENCE</scope>
    <source>
        <strain evidence="1">IB182363</strain>
    </source>
</reference>
<name>A0A927C9R1_9BACL</name>
<dbReference type="PANTHER" id="PTHR42110">
    <property type="entry name" value="L-ASPARAGINASE, PUTATIVE (AFU_ORTHOLOGUE AFUA_3G11890)-RELATED"/>
    <property type="match status" value="1"/>
</dbReference>
<organism evidence="1 2">
    <name type="scientific">Paenibacillus oceani</name>
    <dbReference type="NCBI Taxonomy" id="2772510"/>
    <lineage>
        <taxon>Bacteria</taxon>
        <taxon>Bacillati</taxon>
        <taxon>Bacillota</taxon>
        <taxon>Bacilli</taxon>
        <taxon>Bacillales</taxon>
        <taxon>Paenibacillaceae</taxon>
        <taxon>Paenibacillus</taxon>
    </lineage>
</organism>
<dbReference type="PANTHER" id="PTHR42110:SF1">
    <property type="entry name" value="L-ASPARAGINASE, PUTATIVE (AFU_ORTHOLOGUE AFUA_3G11890)-RELATED"/>
    <property type="match status" value="1"/>
</dbReference>
<comment type="caution">
    <text evidence="1">The sequence shown here is derived from an EMBL/GenBank/DDBJ whole genome shotgun (WGS) entry which is preliminary data.</text>
</comment>
<dbReference type="EMBL" id="JACXJA010000014">
    <property type="protein sequence ID" value="MBD2862612.1"/>
    <property type="molecule type" value="Genomic_DNA"/>
</dbReference>
<keyword evidence="2" id="KW-1185">Reference proteome</keyword>